<protein>
    <submittedName>
        <fullName evidence="1">Uncharacterized protein</fullName>
    </submittedName>
</protein>
<gene>
    <name evidence="1" type="ORF">M9H77_07950</name>
</gene>
<name>A0ACC0BWE0_CATRO</name>
<keyword evidence="2" id="KW-1185">Reference proteome</keyword>
<evidence type="ECO:0000313" key="2">
    <source>
        <dbReference type="Proteomes" id="UP001060085"/>
    </source>
</evidence>
<dbReference type="Proteomes" id="UP001060085">
    <property type="component" value="Linkage Group LG02"/>
</dbReference>
<comment type="caution">
    <text evidence="1">The sequence shown here is derived from an EMBL/GenBank/DDBJ whole genome shotgun (WGS) entry which is preliminary data.</text>
</comment>
<accession>A0ACC0BWE0</accession>
<evidence type="ECO:0000313" key="1">
    <source>
        <dbReference type="EMBL" id="KAI5677000.1"/>
    </source>
</evidence>
<reference evidence="2" key="1">
    <citation type="journal article" date="2023" name="Nat. Plants">
        <title>Single-cell RNA sequencing provides a high-resolution roadmap for understanding the multicellular compartmentation of specialized metabolism.</title>
        <authorList>
            <person name="Sun S."/>
            <person name="Shen X."/>
            <person name="Li Y."/>
            <person name="Li Y."/>
            <person name="Wang S."/>
            <person name="Li R."/>
            <person name="Zhang H."/>
            <person name="Shen G."/>
            <person name="Guo B."/>
            <person name="Wei J."/>
            <person name="Xu J."/>
            <person name="St-Pierre B."/>
            <person name="Chen S."/>
            <person name="Sun C."/>
        </authorList>
    </citation>
    <scope>NUCLEOTIDE SEQUENCE [LARGE SCALE GENOMIC DNA]</scope>
</reference>
<sequence>MAGVCYCASASPYQILASKPMRVPGIGIQCCSGTPNSEKRGTQTPKFLRVAVNGVTELLRLFSPPDKDRLDTLNGKTKDEILVSSVDDILMIIKSDYEKAYFVTGKVEGRGEDADRSCIIAVVVALAGVIIGGRQWWISIGVGDREGMGVPTAQRERVEKTGISLISDLELPDEDSTFTSQIYADDCTFEDPTIKFQGKDLYYRNLKLLVPFFDNPSIKLKNIKKGVNSTSNRVVASWKLSHGQELGETMLLKENINVSLSGFHVEYRTYLKLPWRPLISVDGTTVYDLDKQLRVVRHVESWSISALEAVAQIFAPRKTSDAAHVRFIRLDLLMRDAYYRRVNRMQKKGKGTSFYVRNRNYLYSYRSIYLSGINRNEMLLIKFWTPQGRLVVDAAAAKFNLYCICILG</sequence>
<proteinExistence type="predicted"/>
<dbReference type="EMBL" id="CM044702">
    <property type="protein sequence ID" value="KAI5677000.1"/>
    <property type="molecule type" value="Genomic_DNA"/>
</dbReference>
<organism evidence="1 2">
    <name type="scientific">Catharanthus roseus</name>
    <name type="common">Madagascar periwinkle</name>
    <name type="synonym">Vinca rosea</name>
    <dbReference type="NCBI Taxonomy" id="4058"/>
    <lineage>
        <taxon>Eukaryota</taxon>
        <taxon>Viridiplantae</taxon>
        <taxon>Streptophyta</taxon>
        <taxon>Embryophyta</taxon>
        <taxon>Tracheophyta</taxon>
        <taxon>Spermatophyta</taxon>
        <taxon>Magnoliopsida</taxon>
        <taxon>eudicotyledons</taxon>
        <taxon>Gunneridae</taxon>
        <taxon>Pentapetalae</taxon>
        <taxon>asterids</taxon>
        <taxon>lamiids</taxon>
        <taxon>Gentianales</taxon>
        <taxon>Apocynaceae</taxon>
        <taxon>Rauvolfioideae</taxon>
        <taxon>Vinceae</taxon>
        <taxon>Catharanthinae</taxon>
        <taxon>Catharanthus</taxon>
    </lineage>
</organism>